<gene>
    <name evidence="2" type="ORF">METZ01_LOCUS173170</name>
</gene>
<dbReference type="EMBL" id="UINC01032519">
    <property type="protein sequence ID" value="SVB20316.1"/>
    <property type="molecule type" value="Genomic_DNA"/>
</dbReference>
<feature type="transmembrane region" description="Helical" evidence="1">
    <location>
        <begin position="71"/>
        <end position="91"/>
    </location>
</feature>
<keyword evidence="1" id="KW-1133">Transmembrane helix</keyword>
<sequence length="137" mass="14968">MTEEESNPMSPILENMPLVAILEGAILIIMGVYFYLFPENEQSVTALIPAFIGLGLLIPGYLAYNPAMKMHAMHVTAVFALIGTLGGAMGIPDAIAGDWGRATIARIVLLLLCGEYMFFSIMSFRAARIKREQEAEN</sequence>
<protein>
    <submittedName>
        <fullName evidence="2">Uncharacterized protein</fullName>
    </submittedName>
</protein>
<dbReference type="AlphaFoldDB" id="A0A382C2M3"/>
<feature type="transmembrane region" description="Helical" evidence="1">
    <location>
        <begin position="12"/>
        <end position="37"/>
    </location>
</feature>
<keyword evidence="1" id="KW-0812">Transmembrane</keyword>
<keyword evidence="1" id="KW-0472">Membrane</keyword>
<feature type="transmembrane region" description="Helical" evidence="1">
    <location>
        <begin position="103"/>
        <end position="124"/>
    </location>
</feature>
<reference evidence="2" key="1">
    <citation type="submission" date="2018-05" db="EMBL/GenBank/DDBJ databases">
        <authorList>
            <person name="Lanie J.A."/>
            <person name="Ng W.-L."/>
            <person name="Kazmierczak K.M."/>
            <person name="Andrzejewski T.M."/>
            <person name="Davidsen T.M."/>
            <person name="Wayne K.J."/>
            <person name="Tettelin H."/>
            <person name="Glass J.I."/>
            <person name="Rusch D."/>
            <person name="Podicherti R."/>
            <person name="Tsui H.-C.T."/>
            <person name="Winkler M.E."/>
        </authorList>
    </citation>
    <scope>NUCLEOTIDE SEQUENCE</scope>
</reference>
<accession>A0A382C2M3</accession>
<organism evidence="2">
    <name type="scientific">marine metagenome</name>
    <dbReference type="NCBI Taxonomy" id="408172"/>
    <lineage>
        <taxon>unclassified sequences</taxon>
        <taxon>metagenomes</taxon>
        <taxon>ecological metagenomes</taxon>
    </lineage>
</organism>
<proteinExistence type="predicted"/>
<evidence type="ECO:0000256" key="1">
    <source>
        <dbReference type="SAM" id="Phobius"/>
    </source>
</evidence>
<evidence type="ECO:0000313" key="2">
    <source>
        <dbReference type="EMBL" id="SVB20316.1"/>
    </source>
</evidence>
<name>A0A382C2M3_9ZZZZ</name>
<feature type="transmembrane region" description="Helical" evidence="1">
    <location>
        <begin position="43"/>
        <end position="64"/>
    </location>
</feature>